<dbReference type="SUPFAM" id="SSF54197">
    <property type="entry name" value="HIT-like"/>
    <property type="match status" value="2"/>
</dbReference>
<dbReference type="GO" id="GO:0008270">
    <property type="term" value="F:zinc ion binding"/>
    <property type="evidence" value="ECO:0007669"/>
    <property type="project" value="InterPro"/>
</dbReference>
<feature type="binding site" evidence="2">
    <location>
        <position position="64"/>
    </location>
    <ligand>
        <name>Zn(2+)</name>
        <dbReference type="ChEBI" id="CHEBI:29105"/>
    </ligand>
</feature>
<keyword evidence="4" id="KW-0808">Transferase</keyword>
<dbReference type="InterPro" id="IPR001937">
    <property type="entry name" value="GalP_UDPtransf1"/>
</dbReference>
<comment type="cofactor">
    <cofactor evidence="2">
        <name>Zn(2+)</name>
        <dbReference type="ChEBI" id="CHEBI:29105"/>
    </cofactor>
    <text evidence="2">Binds 1 zinc ion per subunit.</text>
</comment>
<feature type="binding site" evidence="2">
    <location>
        <position position="139"/>
    </location>
    <ligand>
        <name>Zn(2+)</name>
        <dbReference type="ChEBI" id="CHEBI:29105"/>
    </ligand>
</feature>
<dbReference type="Proteomes" id="UP000033111">
    <property type="component" value="Chromosome"/>
</dbReference>
<dbReference type="AlphaFoldDB" id="A0A0E3P7F3"/>
<dbReference type="InterPro" id="IPR032576">
    <property type="entry name" value="DUF4921"/>
</dbReference>
<accession>A0A0E3P7F3</accession>
<dbReference type="Pfam" id="PF16268">
    <property type="entry name" value="DUF4921"/>
    <property type="match status" value="1"/>
</dbReference>
<gene>
    <name evidence="4" type="ORF">MSSIT_3088</name>
</gene>
<dbReference type="PATRIC" id="fig|1434120.4.peg.4016"/>
<keyword evidence="4" id="KW-0548">Nucleotidyltransferase</keyword>
<dbReference type="PANTHER" id="PTHR42763">
    <property type="entry name" value="ADP-GLUCOSE PHOSPHORYLASE"/>
    <property type="match status" value="1"/>
</dbReference>
<dbReference type="HOGENOM" id="CLU_029960_1_0_2"/>
<sequence length="361" mass="40980">MRTPEADKRGNQEQRGFPKMSEIRKHYFLPEYCIIAEERAKRPSDFAGATGTSEKSHSENCVFCGGNEEKTPPATAAYKKDGIFADTEEKRVRNWDFRCFPNLYPALSPAPSSPEFHGKGFEAFPGFGFHEVIVESPVHGKKLEDFSDAEISGLMRVYKDRVCYYASREKIRYVSLFKNSGKAAGASQNHPHSQLLALPVCPQVLERELKAIREGEKCPYCTLLEKEKASTRLIHENSKFVAFAPYYSTGPFEVWILPKEHISFLGDFSPELLFALGEILRTVLRSYGKVFGNLPYNHMFYQLFETPEYHLNLRLMPRITTAAGFELNTGIYINTVSPEKAASYLRGDINELAQEEAGREK</sequence>
<feature type="binding site" evidence="2">
    <location>
        <position position="190"/>
    </location>
    <ligand>
        <name>Zn(2+)</name>
        <dbReference type="ChEBI" id="CHEBI:29105"/>
    </ligand>
</feature>
<keyword evidence="2" id="KW-0479">Metal-binding</keyword>
<evidence type="ECO:0000313" key="4">
    <source>
        <dbReference type="EMBL" id="AKB29807.1"/>
    </source>
</evidence>
<dbReference type="KEGG" id="msw:MSSIT_3088"/>
<dbReference type="GO" id="GO:0017103">
    <property type="term" value="F:UTP:galactose-1-phosphate uridylyltransferase activity"/>
    <property type="evidence" value="ECO:0007669"/>
    <property type="project" value="UniProtKB-EC"/>
</dbReference>
<feature type="binding site" evidence="2">
    <location>
        <position position="61"/>
    </location>
    <ligand>
        <name>Zn(2+)</name>
        <dbReference type="ChEBI" id="CHEBI:29105"/>
    </ligand>
</feature>
<proteinExistence type="predicted"/>
<name>A0A0E3P7F3_9EURY</name>
<dbReference type="EC" id="2.7.7.10" evidence="4"/>
<feature type="domain" description="DUF4921" evidence="3">
    <location>
        <begin position="165"/>
        <end position="352"/>
    </location>
</feature>
<evidence type="ECO:0000256" key="2">
    <source>
        <dbReference type="PIRSR" id="PIRSR000808-3"/>
    </source>
</evidence>
<dbReference type="EMBL" id="CP009506">
    <property type="protein sequence ID" value="AKB29807.1"/>
    <property type="molecule type" value="Genomic_DNA"/>
</dbReference>
<protein>
    <submittedName>
        <fullName evidence="4">Galactose-1-phosphate uridylyltransferase</fullName>
        <ecNumber evidence="4">2.7.7.10</ecNumber>
    </submittedName>
</protein>
<reference evidence="4 5" key="1">
    <citation type="submission" date="2014-07" db="EMBL/GenBank/DDBJ databases">
        <title>Methanogenic archaea and the global carbon cycle.</title>
        <authorList>
            <person name="Henriksen J.R."/>
            <person name="Luke J."/>
            <person name="Reinhart S."/>
            <person name="Benedict M.N."/>
            <person name="Youngblut N.D."/>
            <person name="Metcalf M.E."/>
            <person name="Whitaker R.J."/>
            <person name="Metcalf W.W."/>
        </authorList>
    </citation>
    <scope>NUCLEOTIDE SEQUENCE [LARGE SCALE GENOMIC DNA]</scope>
    <source>
        <strain evidence="4 5">T4/M</strain>
    </source>
</reference>
<keyword evidence="2" id="KW-0862">Zinc</keyword>
<dbReference type="GO" id="GO:0006012">
    <property type="term" value="P:galactose metabolic process"/>
    <property type="evidence" value="ECO:0007669"/>
    <property type="project" value="InterPro"/>
</dbReference>
<dbReference type="InterPro" id="IPR036265">
    <property type="entry name" value="HIT-like_sf"/>
</dbReference>
<dbReference type="PIRSF" id="PIRSF000808">
    <property type="entry name" value="GalT"/>
    <property type="match status" value="1"/>
</dbReference>
<evidence type="ECO:0000256" key="1">
    <source>
        <dbReference type="PIRSR" id="PIRSR000808-1"/>
    </source>
</evidence>
<organism evidence="4 5">
    <name type="scientific">Methanosarcina siciliae T4/M</name>
    <dbReference type="NCBI Taxonomy" id="1434120"/>
    <lineage>
        <taxon>Archaea</taxon>
        <taxon>Methanobacteriati</taxon>
        <taxon>Methanobacteriota</taxon>
        <taxon>Stenosarchaea group</taxon>
        <taxon>Methanomicrobia</taxon>
        <taxon>Methanosarcinales</taxon>
        <taxon>Methanosarcinaceae</taxon>
        <taxon>Methanosarcina</taxon>
    </lineage>
</organism>
<evidence type="ECO:0000259" key="3">
    <source>
        <dbReference type="Pfam" id="PF16268"/>
    </source>
</evidence>
<keyword evidence="5" id="KW-1185">Reference proteome</keyword>
<dbReference type="Gene3D" id="3.30.428.10">
    <property type="entry name" value="HIT-like"/>
    <property type="match status" value="2"/>
</dbReference>
<dbReference type="InterPro" id="IPR053177">
    <property type="entry name" value="ADP-glucose_phosphorylase"/>
</dbReference>
<dbReference type="GO" id="GO:0008108">
    <property type="term" value="F:UDP-glucose:hexose-1-phosphate uridylyltransferase activity"/>
    <property type="evidence" value="ECO:0007669"/>
    <property type="project" value="InterPro"/>
</dbReference>
<dbReference type="PANTHER" id="PTHR42763:SF2">
    <property type="entry name" value="ADP-GLUCOSE PHOSPHORYLASE"/>
    <property type="match status" value="1"/>
</dbReference>
<feature type="active site" description="Tele-UMP-histidine intermediate" evidence="1">
    <location>
        <position position="192"/>
    </location>
</feature>
<evidence type="ECO:0000313" key="5">
    <source>
        <dbReference type="Proteomes" id="UP000033111"/>
    </source>
</evidence>